<dbReference type="Pfam" id="PF00657">
    <property type="entry name" value="Lipase_GDSL"/>
    <property type="match status" value="1"/>
</dbReference>
<dbReference type="GO" id="GO:0016788">
    <property type="term" value="F:hydrolase activity, acting on ester bonds"/>
    <property type="evidence" value="ECO:0007669"/>
    <property type="project" value="InterPro"/>
</dbReference>
<organism evidence="3 4">
    <name type="scientific">Hibiscus trionum</name>
    <name type="common">Flower of an hour</name>
    <dbReference type="NCBI Taxonomy" id="183268"/>
    <lineage>
        <taxon>Eukaryota</taxon>
        <taxon>Viridiplantae</taxon>
        <taxon>Streptophyta</taxon>
        <taxon>Embryophyta</taxon>
        <taxon>Tracheophyta</taxon>
        <taxon>Spermatophyta</taxon>
        <taxon>Magnoliopsida</taxon>
        <taxon>eudicotyledons</taxon>
        <taxon>Gunneridae</taxon>
        <taxon>Pentapetalae</taxon>
        <taxon>rosids</taxon>
        <taxon>malvids</taxon>
        <taxon>Malvales</taxon>
        <taxon>Malvaceae</taxon>
        <taxon>Malvoideae</taxon>
        <taxon>Hibiscus</taxon>
    </lineage>
</organism>
<dbReference type="InterPro" id="IPR036514">
    <property type="entry name" value="SGNH_hydro_sf"/>
</dbReference>
<keyword evidence="2" id="KW-0732">Signal</keyword>
<dbReference type="PANTHER" id="PTHR45642:SF30">
    <property type="entry name" value="SGNH HYDROLASE-TYPE ESTERASE DOMAIN-CONTAINING PROTEIN"/>
    <property type="match status" value="1"/>
</dbReference>
<comment type="caution">
    <text evidence="3">The sequence shown here is derived from an EMBL/GenBank/DDBJ whole genome shotgun (WGS) entry which is preliminary data.</text>
</comment>
<evidence type="ECO:0008006" key="5">
    <source>
        <dbReference type="Google" id="ProtNLM"/>
    </source>
</evidence>
<feature type="signal peptide" evidence="2">
    <location>
        <begin position="1"/>
        <end position="23"/>
    </location>
</feature>
<feature type="chain" id="PRO_5040911446" description="GDSL esterase/lipase At2g30310-like" evidence="2">
    <location>
        <begin position="24"/>
        <end position="361"/>
    </location>
</feature>
<reference evidence="3" key="1">
    <citation type="submission" date="2023-05" db="EMBL/GenBank/DDBJ databases">
        <title>Genome and transcriptome analyses reveal genes involved in the formation of fine ridges on petal epidermal cells in Hibiscus trionum.</title>
        <authorList>
            <person name="Koshimizu S."/>
            <person name="Masuda S."/>
            <person name="Ishii T."/>
            <person name="Shirasu K."/>
            <person name="Hoshino A."/>
            <person name="Arita M."/>
        </authorList>
    </citation>
    <scope>NUCLEOTIDE SEQUENCE</scope>
    <source>
        <strain evidence="3">Hamamatsu line</strain>
    </source>
</reference>
<protein>
    <recommendedName>
        <fullName evidence="5">GDSL esterase/lipase At2g30310-like</fullName>
    </recommendedName>
</protein>
<dbReference type="AlphaFoldDB" id="A0A9W7IMT1"/>
<dbReference type="InterPro" id="IPR001087">
    <property type="entry name" value="GDSL"/>
</dbReference>
<dbReference type="EMBL" id="BSYR01000030">
    <property type="protein sequence ID" value="GMI96923.1"/>
    <property type="molecule type" value="Genomic_DNA"/>
</dbReference>
<dbReference type="Proteomes" id="UP001165190">
    <property type="component" value="Unassembled WGS sequence"/>
</dbReference>
<evidence type="ECO:0000256" key="1">
    <source>
        <dbReference type="ARBA" id="ARBA00008668"/>
    </source>
</evidence>
<dbReference type="InterPro" id="IPR035669">
    <property type="entry name" value="SGNH_plant_lipase-like"/>
</dbReference>
<dbReference type="PANTHER" id="PTHR45642">
    <property type="entry name" value="GDSL ESTERASE/LIPASE EXL3"/>
    <property type="match status" value="1"/>
</dbReference>
<name>A0A9W7IMT1_HIBTR</name>
<dbReference type="Gene3D" id="3.40.50.1110">
    <property type="entry name" value="SGNH hydrolase"/>
    <property type="match status" value="1"/>
</dbReference>
<dbReference type="InterPro" id="IPR050592">
    <property type="entry name" value="GDSL_lipolytic_enzyme"/>
</dbReference>
<comment type="similarity">
    <text evidence="1">Belongs to the 'GDSL' lipolytic enzyme family.</text>
</comment>
<evidence type="ECO:0000256" key="2">
    <source>
        <dbReference type="SAM" id="SignalP"/>
    </source>
</evidence>
<dbReference type="FunFam" id="3.40.50.1110:FF:000003">
    <property type="entry name" value="GDSL esterase/lipase APG"/>
    <property type="match status" value="1"/>
</dbReference>
<proteinExistence type="inferred from homology"/>
<dbReference type="CDD" id="cd01837">
    <property type="entry name" value="SGNH_plant_lipase_like"/>
    <property type="match status" value="1"/>
</dbReference>
<evidence type="ECO:0000313" key="3">
    <source>
        <dbReference type="EMBL" id="GMI96923.1"/>
    </source>
</evidence>
<sequence>MALPTTLFVILFQFTVIVIGTCGTPTSSANVSNFTSILIFGDSTVDTGNNNFIDTFFKANHLPYGQDFPGHIPTGRFSNGKLIPDFVASVLGIKQTVPPSLDPNLSKDDLRTGVSFASAGSGYDEITTVVTGAIPVPKQLEHFKSYIAKLSKIFGSNEARNIVKKSLVIISAGTNDFGFNYYLLSTRKEQYNVGGFQDFLLKALQDFVKELYKQGCRKIIIAGLPPMGCVPVLITERLKLPFDRTCLKDENADARSYNQKLVNLLPRLQATLPGAKIVYADIYTPLLDMMTNPQKYGFTETDRGCCGTGLVEASVLCNSETPMCEEPSEFLFWDSIHPSEAAYKALSDFLVNRTLHQFTSK</sequence>
<keyword evidence="4" id="KW-1185">Reference proteome</keyword>
<dbReference type="OrthoDB" id="1600564at2759"/>
<gene>
    <name evidence="3" type="ORF">HRI_003361600</name>
</gene>
<accession>A0A9W7IMT1</accession>
<evidence type="ECO:0000313" key="4">
    <source>
        <dbReference type="Proteomes" id="UP001165190"/>
    </source>
</evidence>
<dbReference type="SUPFAM" id="SSF52266">
    <property type="entry name" value="SGNH hydrolase"/>
    <property type="match status" value="1"/>
</dbReference>